<evidence type="ECO:0000256" key="3">
    <source>
        <dbReference type="ARBA" id="ARBA00022884"/>
    </source>
</evidence>
<keyword evidence="9" id="KW-1185">Reference proteome</keyword>
<accession>A0A133XQ35</accession>
<evidence type="ECO:0000256" key="2">
    <source>
        <dbReference type="ARBA" id="ARBA00022730"/>
    </source>
</evidence>
<evidence type="ECO:0000256" key="1">
    <source>
        <dbReference type="ARBA" id="ARBA00006700"/>
    </source>
</evidence>
<sequence length="100" mass="11247">MNSVYNVIIRPVVSERSFDLMGQRKYTFEVAQTAAKEEIAAAVEKLFNVHVIKVNTMSVKPKTKRVRYVAGKTRTWKKAVVTLAEGDSIEIFGNQQVSEA</sequence>
<dbReference type="FunFam" id="3.30.70.330:FF:000001">
    <property type="entry name" value="50S ribosomal protein L23"/>
    <property type="match status" value="1"/>
</dbReference>
<protein>
    <recommendedName>
        <fullName evidence="6">Large ribosomal subunit protein uL23</fullName>
    </recommendedName>
</protein>
<dbReference type="Gene3D" id="3.30.70.330">
    <property type="match status" value="1"/>
</dbReference>
<dbReference type="SUPFAM" id="SSF54189">
    <property type="entry name" value="Ribosomal proteins S24e, L23 and L15e"/>
    <property type="match status" value="1"/>
</dbReference>
<dbReference type="NCBIfam" id="NF004363">
    <property type="entry name" value="PRK05738.2-4"/>
    <property type="match status" value="1"/>
</dbReference>
<dbReference type="OrthoDB" id="9793353at2"/>
<evidence type="ECO:0000313" key="9">
    <source>
        <dbReference type="Proteomes" id="UP000070675"/>
    </source>
</evidence>
<dbReference type="EMBL" id="LSCR01000042">
    <property type="protein sequence ID" value="KXB33045.1"/>
    <property type="molecule type" value="Genomic_DNA"/>
</dbReference>
<organism evidence="8 9">
    <name type="scientific">Atopobium deltae</name>
    <dbReference type="NCBI Taxonomy" id="1393034"/>
    <lineage>
        <taxon>Bacteria</taxon>
        <taxon>Bacillati</taxon>
        <taxon>Actinomycetota</taxon>
        <taxon>Coriobacteriia</taxon>
        <taxon>Coriobacteriales</taxon>
        <taxon>Atopobiaceae</taxon>
        <taxon>Atopobium</taxon>
    </lineage>
</organism>
<dbReference type="Pfam" id="PF00276">
    <property type="entry name" value="Ribosomal_L23"/>
    <property type="match status" value="1"/>
</dbReference>
<gene>
    <name evidence="6" type="primary">rplW</name>
    <name evidence="8" type="ORF">HMPREF3192_01416</name>
</gene>
<dbReference type="PROSITE" id="PS00050">
    <property type="entry name" value="RIBOSOMAL_L23"/>
    <property type="match status" value="1"/>
</dbReference>
<dbReference type="InterPro" id="IPR012678">
    <property type="entry name" value="Ribosomal_uL23/eL15/eS24_sf"/>
</dbReference>
<dbReference type="PANTHER" id="PTHR11620">
    <property type="entry name" value="60S RIBOSOMAL PROTEIN L23A"/>
    <property type="match status" value="1"/>
</dbReference>
<dbReference type="InterPro" id="IPR012677">
    <property type="entry name" value="Nucleotide-bd_a/b_plait_sf"/>
</dbReference>
<dbReference type="HAMAP" id="MF_01369_B">
    <property type="entry name" value="Ribosomal_uL23_B"/>
    <property type="match status" value="1"/>
</dbReference>
<keyword evidence="2 6" id="KW-0699">rRNA-binding</keyword>
<keyword evidence="4 6" id="KW-0689">Ribosomal protein</keyword>
<comment type="caution">
    <text evidence="8">The sequence shown here is derived from an EMBL/GenBank/DDBJ whole genome shotgun (WGS) entry which is preliminary data.</text>
</comment>
<dbReference type="InterPro" id="IPR013025">
    <property type="entry name" value="Ribosomal_uL23-like"/>
</dbReference>
<evidence type="ECO:0000256" key="7">
    <source>
        <dbReference type="RuleBase" id="RU003934"/>
    </source>
</evidence>
<keyword evidence="5 6" id="KW-0687">Ribonucleoprotein</keyword>
<evidence type="ECO:0000256" key="6">
    <source>
        <dbReference type="HAMAP-Rule" id="MF_01369"/>
    </source>
</evidence>
<evidence type="ECO:0000313" key="8">
    <source>
        <dbReference type="EMBL" id="KXB33045.1"/>
    </source>
</evidence>
<dbReference type="GO" id="GO:0006412">
    <property type="term" value="P:translation"/>
    <property type="evidence" value="ECO:0007669"/>
    <property type="project" value="UniProtKB-UniRule"/>
</dbReference>
<comment type="subunit">
    <text evidence="6">Part of the 50S ribosomal subunit. Contacts protein L29, and trigger factor when it is bound to the ribosome.</text>
</comment>
<dbReference type="GO" id="GO:0019843">
    <property type="term" value="F:rRNA binding"/>
    <property type="evidence" value="ECO:0007669"/>
    <property type="project" value="UniProtKB-UniRule"/>
</dbReference>
<dbReference type="STRING" id="1393034.HMPREF3192_01416"/>
<dbReference type="PATRIC" id="fig|1393034.3.peg.1379"/>
<reference evidence="9" key="1">
    <citation type="submission" date="2016-01" db="EMBL/GenBank/DDBJ databases">
        <authorList>
            <person name="Mitreva M."/>
            <person name="Pepin K.H."/>
            <person name="Mihindukulasuriya K.A."/>
            <person name="Fulton R."/>
            <person name="Fronick C."/>
            <person name="O'Laughlin M."/>
            <person name="Miner T."/>
            <person name="Herter B."/>
            <person name="Rosa B.A."/>
            <person name="Cordes M."/>
            <person name="Tomlinson C."/>
            <person name="Wollam A."/>
            <person name="Palsikar V.B."/>
            <person name="Mardis E.R."/>
            <person name="Wilson R.K."/>
        </authorList>
    </citation>
    <scope>NUCLEOTIDE SEQUENCE [LARGE SCALE GENOMIC DNA]</scope>
    <source>
        <strain evidence="9">DNF00019</strain>
    </source>
</reference>
<dbReference type="Proteomes" id="UP000070675">
    <property type="component" value="Unassembled WGS sequence"/>
</dbReference>
<dbReference type="GO" id="GO:0005840">
    <property type="term" value="C:ribosome"/>
    <property type="evidence" value="ECO:0007669"/>
    <property type="project" value="UniProtKB-KW"/>
</dbReference>
<name>A0A133XQ35_9ACTN</name>
<evidence type="ECO:0000256" key="4">
    <source>
        <dbReference type="ARBA" id="ARBA00022980"/>
    </source>
</evidence>
<dbReference type="AlphaFoldDB" id="A0A133XQ35"/>
<dbReference type="RefSeq" id="WP_066306521.1">
    <property type="nucleotide sequence ID" value="NZ_KQ959516.1"/>
</dbReference>
<comment type="function">
    <text evidence="6">One of the early assembly proteins it binds 23S rRNA. One of the proteins that surrounds the polypeptide exit tunnel on the outside of the ribosome. Forms the main docking site for trigger factor binding to the ribosome.</text>
</comment>
<keyword evidence="3 6" id="KW-0694">RNA-binding</keyword>
<evidence type="ECO:0000256" key="5">
    <source>
        <dbReference type="ARBA" id="ARBA00023274"/>
    </source>
</evidence>
<comment type="similarity">
    <text evidence="1 6 7">Belongs to the universal ribosomal protein uL23 family.</text>
</comment>
<proteinExistence type="inferred from homology"/>
<dbReference type="InterPro" id="IPR001014">
    <property type="entry name" value="Ribosomal_uL23_CS"/>
</dbReference>
<dbReference type="GO" id="GO:0003735">
    <property type="term" value="F:structural constituent of ribosome"/>
    <property type="evidence" value="ECO:0007669"/>
    <property type="project" value="InterPro"/>
</dbReference>
<dbReference type="GO" id="GO:1990904">
    <property type="term" value="C:ribonucleoprotein complex"/>
    <property type="evidence" value="ECO:0007669"/>
    <property type="project" value="UniProtKB-KW"/>
</dbReference>